<dbReference type="Proteomes" id="UP000184287">
    <property type="component" value="Unassembled WGS sequence"/>
</dbReference>
<reference evidence="4" key="1">
    <citation type="submission" date="2016-11" db="EMBL/GenBank/DDBJ databases">
        <authorList>
            <person name="Varghese N."/>
            <person name="Submissions S."/>
        </authorList>
    </citation>
    <scope>NUCLEOTIDE SEQUENCE [LARGE SCALE GENOMIC DNA]</scope>
    <source>
        <strain evidence="4">DSM 16990</strain>
    </source>
</reference>
<keyword evidence="1" id="KW-0175">Coiled coil</keyword>
<accession>A0A1M5P5B4</accession>
<dbReference type="EMBL" id="FQUQ01000009">
    <property type="protein sequence ID" value="SHG97021.1"/>
    <property type="molecule type" value="Genomic_DNA"/>
</dbReference>
<keyword evidence="4" id="KW-1185">Reference proteome</keyword>
<dbReference type="STRING" id="288992.SAMN04488522_10917"/>
<evidence type="ECO:0000256" key="1">
    <source>
        <dbReference type="SAM" id="Coils"/>
    </source>
</evidence>
<name>A0A1M5P5B4_9SPHI</name>
<dbReference type="AlphaFoldDB" id="A0A1M5P5B4"/>
<keyword evidence="2" id="KW-0812">Transmembrane</keyword>
<feature type="coiled-coil region" evidence="1">
    <location>
        <begin position="44"/>
        <end position="141"/>
    </location>
</feature>
<dbReference type="RefSeq" id="WP_073238505.1">
    <property type="nucleotide sequence ID" value="NZ_FQUQ01000009.1"/>
</dbReference>
<evidence type="ECO:0000313" key="4">
    <source>
        <dbReference type="Proteomes" id="UP000184287"/>
    </source>
</evidence>
<proteinExistence type="predicted"/>
<evidence type="ECO:0000256" key="2">
    <source>
        <dbReference type="SAM" id="Phobius"/>
    </source>
</evidence>
<evidence type="ECO:0008006" key="5">
    <source>
        <dbReference type="Google" id="ProtNLM"/>
    </source>
</evidence>
<protein>
    <recommendedName>
        <fullName evidence="5">Cell division protein ZapB</fullName>
    </recommendedName>
</protein>
<sequence length="302" mass="34297">MSDENEMVNKGDRNKIYFLIVVILALLGTNAYLYFKDRHQSQRFVTVNTEKDRLKLEVEKIEAELDKVNAINVTLSEKLQEEQKLARAKIAELKQALQNGKLTQGDLVAAQKEVKELREFVKNYNEEIIRLEKENTSLRTERDSLKEFAYTTGQKARELEKKNTELREKVKTGAALKAGNVTVIAYKVKSSGKNVEVTRAGTAKKLSITFNIVSNQLAQKDYHKIYLRVFDPAGNLIADGENLFEADGEQMQYSSSTSISYNDDNTAYTMDWINPNPFIKGIYSVILYADGFTMGKATLPLR</sequence>
<organism evidence="3 4">
    <name type="scientific">Pedobacter caeni</name>
    <dbReference type="NCBI Taxonomy" id="288992"/>
    <lineage>
        <taxon>Bacteria</taxon>
        <taxon>Pseudomonadati</taxon>
        <taxon>Bacteroidota</taxon>
        <taxon>Sphingobacteriia</taxon>
        <taxon>Sphingobacteriales</taxon>
        <taxon>Sphingobacteriaceae</taxon>
        <taxon>Pedobacter</taxon>
    </lineage>
</organism>
<gene>
    <name evidence="3" type="ORF">SAMN04488522_10917</name>
</gene>
<keyword evidence="2" id="KW-1133">Transmembrane helix</keyword>
<keyword evidence="2" id="KW-0472">Membrane</keyword>
<evidence type="ECO:0000313" key="3">
    <source>
        <dbReference type="EMBL" id="SHG97021.1"/>
    </source>
</evidence>
<feature type="transmembrane region" description="Helical" evidence="2">
    <location>
        <begin position="16"/>
        <end position="35"/>
    </location>
</feature>
<dbReference type="OrthoDB" id="1115172at2"/>